<dbReference type="RefSeq" id="WP_232580959.1">
    <property type="nucleotide sequence ID" value="NZ_WMCP01000006.1"/>
</dbReference>
<organism evidence="1 2">
    <name type="scientific">Photobacterium phosphoreum</name>
    <dbReference type="NCBI Taxonomy" id="659"/>
    <lineage>
        <taxon>Bacteria</taxon>
        <taxon>Pseudomonadati</taxon>
        <taxon>Pseudomonadota</taxon>
        <taxon>Gammaproteobacteria</taxon>
        <taxon>Vibrionales</taxon>
        <taxon>Vibrionaceae</taxon>
        <taxon>Photobacterium</taxon>
    </lineage>
</organism>
<accession>A0AAW4ZUK4</accession>
<evidence type="ECO:0000313" key="1">
    <source>
        <dbReference type="EMBL" id="MCF2301567.1"/>
    </source>
</evidence>
<evidence type="ECO:0008006" key="3">
    <source>
        <dbReference type="Google" id="ProtNLM"/>
    </source>
</evidence>
<name>A0AAW4ZUK4_PHOPO</name>
<dbReference type="Proteomes" id="UP000813876">
    <property type="component" value="Unassembled WGS sequence"/>
</dbReference>
<reference evidence="1" key="1">
    <citation type="submission" date="2019-11" db="EMBL/GenBank/DDBJ databases">
        <title>Comparative genomics of photobacteria reveal adaptation to distinct habitats.</title>
        <authorList>
            <person name="Fuertes-Perez S."/>
            <person name="Hilgarth M."/>
            <person name="Vogel R.F."/>
        </authorList>
    </citation>
    <scope>NUCLEOTIDE SEQUENCE</scope>
    <source>
        <strain evidence="1">TMW2.2145</strain>
    </source>
</reference>
<sequence>MGNSGINLSMDMSALTIGNGAVKSISKGDRSEYSTEIGMILPDLYSDLPIGSHQIDHNGKTVTIIIKEVTSKATDPVFSAAANLNVGASGSGFDTIPFEAFTVNKGKYPATLATIKFDERIADWIDDSEPTGKKRIDYERLQVTGSPNNEEKIEAILVLNKLFSTLASKDFKNLSYDDITVFTEVYKGRYNNILFHQVHALSGKDAYKTAIYDYVLPESKRSEIPKAINNFYHSYLDRAIETEDDLKEVVQNAITSVLKFNIEKRRWIEPFWDGEKKISHLGNDIVVPRTPKGEVKIQPTLHVILDMALTPLGIQVIRESDEGIGSLDFRFLFTNSKRMPLTVGIEFKVAHHQQVKKGLTKQLPAYLDSIRSKSGLFVIMWFKDGKFFKKPSSRECGAMESWLQKEADLVSAEKNMNISSIILDASIKVSASNL</sequence>
<protein>
    <recommendedName>
        <fullName evidence="3">Restriction endonuclease</fullName>
    </recommendedName>
</protein>
<dbReference type="AlphaFoldDB" id="A0AAW4ZUK4"/>
<proteinExistence type="predicted"/>
<comment type="caution">
    <text evidence="1">The sequence shown here is derived from an EMBL/GenBank/DDBJ whole genome shotgun (WGS) entry which is preliminary data.</text>
</comment>
<evidence type="ECO:0000313" key="2">
    <source>
        <dbReference type="Proteomes" id="UP000813876"/>
    </source>
</evidence>
<gene>
    <name evidence="1" type="ORF">GLP33_07475</name>
</gene>
<dbReference type="EMBL" id="WMCP01000006">
    <property type="protein sequence ID" value="MCF2301567.1"/>
    <property type="molecule type" value="Genomic_DNA"/>
</dbReference>